<evidence type="ECO:0000256" key="6">
    <source>
        <dbReference type="ARBA" id="ARBA00022553"/>
    </source>
</evidence>
<name>A0A974SFZ9_9HYPH</name>
<evidence type="ECO:0000256" key="9">
    <source>
        <dbReference type="ARBA" id="ARBA00022741"/>
    </source>
</evidence>
<keyword evidence="7" id="KW-0808">Transferase</keyword>
<keyword evidence="6" id="KW-0597">Phosphoprotein</keyword>
<dbReference type="SUPFAM" id="SSF55874">
    <property type="entry name" value="ATPase domain of HSP90 chaperone/DNA topoisomerase II/histidine kinase"/>
    <property type="match status" value="1"/>
</dbReference>
<dbReference type="CDD" id="cd06225">
    <property type="entry name" value="HAMP"/>
    <property type="match status" value="1"/>
</dbReference>
<gene>
    <name evidence="19" type="ORF">EZH22_16620</name>
</gene>
<dbReference type="PANTHER" id="PTHR44936:SF5">
    <property type="entry name" value="SENSOR HISTIDINE KINASE ENVZ"/>
    <property type="match status" value="1"/>
</dbReference>
<dbReference type="EC" id="2.7.13.3" evidence="3"/>
<protein>
    <recommendedName>
        <fullName evidence="3">histidine kinase</fullName>
        <ecNumber evidence="3">2.7.13.3</ecNumber>
    </recommendedName>
</protein>
<dbReference type="SMART" id="SM00304">
    <property type="entry name" value="HAMP"/>
    <property type="match status" value="1"/>
</dbReference>
<evidence type="ECO:0000313" key="20">
    <source>
        <dbReference type="Proteomes" id="UP000596427"/>
    </source>
</evidence>
<dbReference type="Proteomes" id="UP000596427">
    <property type="component" value="Chromosome"/>
</dbReference>
<evidence type="ECO:0000256" key="13">
    <source>
        <dbReference type="ARBA" id="ARBA00023012"/>
    </source>
</evidence>
<dbReference type="GO" id="GO:0005524">
    <property type="term" value="F:ATP binding"/>
    <property type="evidence" value="ECO:0007669"/>
    <property type="project" value="UniProtKB-KW"/>
</dbReference>
<feature type="compositionally biased region" description="Low complexity" evidence="15">
    <location>
        <begin position="89"/>
        <end position="105"/>
    </location>
</feature>
<dbReference type="Pfam" id="PF00672">
    <property type="entry name" value="HAMP"/>
    <property type="match status" value="1"/>
</dbReference>
<keyword evidence="13" id="KW-0902">Two-component regulatory system</keyword>
<dbReference type="KEGG" id="xdi:EZH22_16620"/>
<feature type="transmembrane region" description="Helical" evidence="16">
    <location>
        <begin position="12"/>
        <end position="31"/>
    </location>
</feature>
<keyword evidence="14 16" id="KW-0472">Membrane</keyword>
<dbReference type="InterPro" id="IPR003660">
    <property type="entry name" value="HAMP_dom"/>
</dbReference>
<keyword evidence="10 19" id="KW-0418">Kinase</keyword>
<keyword evidence="20" id="KW-1185">Reference proteome</keyword>
<evidence type="ECO:0000256" key="15">
    <source>
        <dbReference type="SAM" id="MobiDB-lite"/>
    </source>
</evidence>
<evidence type="ECO:0000256" key="14">
    <source>
        <dbReference type="ARBA" id="ARBA00023136"/>
    </source>
</evidence>
<dbReference type="InterPro" id="IPR036097">
    <property type="entry name" value="HisK_dim/P_sf"/>
</dbReference>
<dbReference type="RefSeq" id="WP_203191657.1">
    <property type="nucleotide sequence ID" value="NZ_CP063362.1"/>
</dbReference>
<dbReference type="InterPro" id="IPR050980">
    <property type="entry name" value="2C_sensor_his_kinase"/>
</dbReference>
<keyword evidence="4" id="KW-1003">Cell membrane</keyword>
<dbReference type="PROSITE" id="PS50109">
    <property type="entry name" value="HIS_KIN"/>
    <property type="match status" value="1"/>
</dbReference>
<feature type="region of interest" description="Disordered" evidence="15">
    <location>
        <begin position="89"/>
        <end position="112"/>
    </location>
</feature>
<dbReference type="SUPFAM" id="SSF47384">
    <property type="entry name" value="Homodimeric domain of signal transducing histidine kinase"/>
    <property type="match status" value="1"/>
</dbReference>
<evidence type="ECO:0000256" key="11">
    <source>
        <dbReference type="ARBA" id="ARBA00022840"/>
    </source>
</evidence>
<proteinExistence type="predicted"/>
<evidence type="ECO:0000256" key="8">
    <source>
        <dbReference type="ARBA" id="ARBA00022692"/>
    </source>
</evidence>
<dbReference type="SMART" id="SM00388">
    <property type="entry name" value="HisKA"/>
    <property type="match status" value="1"/>
</dbReference>
<feature type="transmembrane region" description="Helical" evidence="16">
    <location>
        <begin position="174"/>
        <end position="195"/>
    </location>
</feature>
<dbReference type="Gene3D" id="1.10.287.130">
    <property type="match status" value="1"/>
</dbReference>
<reference evidence="19 20" key="1">
    <citation type="submission" date="2020-10" db="EMBL/GenBank/DDBJ databases">
        <title>Degradation of 1,4-Dioxane by Xanthobacter sp. YN2, via a Novel Group-2 Soluble Di-Iron Monooxygenase.</title>
        <authorList>
            <person name="Ma F."/>
            <person name="Wang Y."/>
            <person name="Yang J."/>
            <person name="Guo H."/>
            <person name="Su D."/>
            <person name="Yu L."/>
        </authorList>
    </citation>
    <scope>NUCLEOTIDE SEQUENCE [LARGE SCALE GENOMIC DNA]</scope>
    <source>
        <strain evidence="19 20">YN2</strain>
    </source>
</reference>
<dbReference type="PANTHER" id="PTHR44936">
    <property type="entry name" value="SENSOR PROTEIN CREC"/>
    <property type="match status" value="1"/>
</dbReference>
<evidence type="ECO:0000256" key="1">
    <source>
        <dbReference type="ARBA" id="ARBA00000085"/>
    </source>
</evidence>
<keyword evidence="11" id="KW-0067">ATP-binding</keyword>
<evidence type="ECO:0000256" key="2">
    <source>
        <dbReference type="ARBA" id="ARBA00004429"/>
    </source>
</evidence>
<dbReference type="PROSITE" id="PS50885">
    <property type="entry name" value="HAMP"/>
    <property type="match status" value="1"/>
</dbReference>
<feature type="domain" description="Histidine kinase" evidence="17">
    <location>
        <begin position="253"/>
        <end position="452"/>
    </location>
</feature>
<evidence type="ECO:0000259" key="18">
    <source>
        <dbReference type="PROSITE" id="PS50885"/>
    </source>
</evidence>
<dbReference type="SMART" id="SM00387">
    <property type="entry name" value="HATPase_c"/>
    <property type="match status" value="1"/>
</dbReference>
<evidence type="ECO:0000256" key="4">
    <source>
        <dbReference type="ARBA" id="ARBA00022475"/>
    </source>
</evidence>
<organism evidence="19 20">
    <name type="scientific">Xanthobacter dioxanivorans</name>
    <dbReference type="NCBI Taxonomy" id="2528964"/>
    <lineage>
        <taxon>Bacteria</taxon>
        <taxon>Pseudomonadati</taxon>
        <taxon>Pseudomonadota</taxon>
        <taxon>Alphaproteobacteria</taxon>
        <taxon>Hyphomicrobiales</taxon>
        <taxon>Xanthobacteraceae</taxon>
        <taxon>Xanthobacter</taxon>
    </lineage>
</organism>
<keyword evidence="12 16" id="KW-1133">Transmembrane helix</keyword>
<dbReference type="InterPro" id="IPR003594">
    <property type="entry name" value="HATPase_dom"/>
</dbReference>
<dbReference type="GO" id="GO:0000155">
    <property type="term" value="F:phosphorelay sensor kinase activity"/>
    <property type="evidence" value="ECO:0007669"/>
    <property type="project" value="InterPro"/>
</dbReference>
<keyword evidence="9" id="KW-0547">Nucleotide-binding</keyword>
<feature type="domain" description="HAMP" evidence="18">
    <location>
        <begin position="193"/>
        <end position="245"/>
    </location>
</feature>
<evidence type="ECO:0000256" key="16">
    <source>
        <dbReference type="SAM" id="Phobius"/>
    </source>
</evidence>
<keyword evidence="5" id="KW-0997">Cell inner membrane</keyword>
<comment type="catalytic activity">
    <reaction evidence="1">
        <text>ATP + protein L-histidine = ADP + protein N-phospho-L-histidine.</text>
        <dbReference type="EC" id="2.7.13.3"/>
    </reaction>
</comment>
<dbReference type="GO" id="GO:0005886">
    <property type="term" value="C:plasma membrane"/>
    <property type="evidence" value="ECO:0007669"/>
    <property type="project" value="UniProtKB-SubCell"/>
</dbReference>
<evidence type="ECO:0000256" key="3">
    <source>
        <dbReference type="ARBA" id="ARBA00012438"/>
    </source>
</evidence>
<comment type="subcellular location">
    <subcellularLocation>
        <location evidence="2">Cell inner membrane</location>
        <topology evidence="2">Multi-pass membrane protein</topology>
    </subcellularLocation>
</comment>
<accession>A0A974SFZ9</accession>
<dbReference type="AlphaFoldDB" id="A0A974SFZ9"/>
<dbReference type="InterPro" id="IPR003661">
    <property type="entry name" value="HisK_dim/P_dom"/>
</dbReference>
<evidence type="ECO:0000256" key="12">
    <source>
        <dbReference type="ARBA" id="ARBA00022989"/>
    </source>
</evidence>
<dbReference type="PRINTS" id="PR00344">
    <property type="entry name" value="BCTRLSENSOR"/>
</dbReference>
<evidence type="ECO:0000313" key="19">
    <source>
        <dbReference type="EMBL" id="QRG04781.1"/>
    </source>
</evidence>
<dbReference type="InterPro" id="IPR004358">
    <property type="entry name" value="Sig_transdc_His_kin-like_C"/>
</dbReference>
<dbReference type="Pfam" id="PF02518">
    <property type="entry name" value="HATPase_c"/>
    <property type="match status" value="1"/>
</dbReference>
<keyword evidence="8 16" id="KW-0812">Transmembrane</keyword>
<dbReference type="CDD" id="cd00082">
    <property type="entry name" value="HisKA"/>
    <property type="match status" value="1"/>
</dbReference>
<sequence>MIRVLDSLAARTAVVAVLGIVVVHLASLWTYEHAIESERHAVHATRLADQLVVMKRTLALVPPAEREGVAHDLSGGALDAHWSREQITARGPGAPAASEAGRAADAPPPQAPATNALAAELRTLAPELGASDVVVGAGADPHLAVVGLRLPDGSWLNVRLFATAPPPAGGHGSVLSTSLMAAGVLLLSLAISVWLTRPLRAMAKRVAGTAPDAPLAPLPETGPREVRELAHAFNGMQARIADLIARRTRALAAVSHDLRTPMTRLRFRLEEIPEPDLRAAMAADIGEMEQMVEATLSYLRGDAEAEPVRALDLVPLLTTLVDDARDRGLSATLEAPATLVVPGRLVALKRAISNLLDNALAYGGAARLSLSEADGWAVLTVADDGPGIPEEQLAAVLEPFVRLEASRSRATGGVGLGLTIADAAIRAHGGTLSLANRPQGGLTVTVRLPRTR</sequence>
<dbReference type="InterPro" id="IPR005467">
    <property type="entry name" value="His_kinase_dom"/>
</dbReference>
<dbReference type="InterPro" id="IPR036890">
    <property type="entry name" value="HATPase_C_sf"/>
</dbReference>
<evidence type="ECO:0000259" key="17">
    <source>
        <dbReference type="PROSITE" id="PS50109"/>
    </source>
</evidence>
<evidence type="ECO:0000256" key="7">
    <source>
        <dbReference type="ARBA" id="ARBA00022679"/>
    </source>
</evidence>
<dbReference type="CDD" id="cd00075">
    <property type="entry name" value="HATPase"/>
    <property type="match status" value="1"/>
</dbReference>
<dbReference type="Gene3D" id="3.30.565.10">
    <property type="entry name" value="Histidine kinase-like ATPase, C-terminal domain"/>
    <property type="match status" value="1"/>
</dbReference>
<evidence type="ECO:0000256" key="10">
    <source>
        <dbReference type="ARBA" id="ARBA00022777"/>
    </source>
</evidence>
<dbReference type="EMBL" id="CP063362">
    <property type="protein sequence ID" value="QRG04781.1"/>
    <property type="molecule type" value="Genomic_DNA"/>
</dbReference>
<evidence type="ECO:0000256" key="5">
    <source>
        <dbReference type="ARBA" id="ARBA00022519"/>
    </source>
</evidence>